<comment type="similarity">
    <text evidence="1">Belongs to the N(4)/N(6)-methyltransferase family.</text>
</comment>
<evidence type="ECO:0000256" key="6">
    <source>
        <dbReference type="ARBA" id="ARBA00022747"/>
    </source>
</evidence>
<dbReference type="InterPro" id="IPR022749">
    <property type="entry name" value="D12N6_MeTrfase_N"/>
</dbReference>
<comment type="catalytic activity">
    <reaction evidence="7">
        <text>a 2'-deoxyadenosine in DNA + S-adenosyl-L-methionine = an N(6)-methyl-2'-deoxyadenosine in DNA + S-adenosyl-L-homocysteine + H(+)</text>
        <dbReference type="Rhea" id="RHEA:15197"/>
        <dbReference type="Rhea" id="RHEA-COMP:12418"/>
        <dbReference type="Rhea" id="RHEA-COMP:12419"/>
        <dbReference type="ChEBI" id="CHEBI:15378"/>
        <dbReference type="ChEBI" id="CHEBI:57856"/>
        <dbReference type="ChEBI" id="CHEBI:59789"/>
        <dbReference type="ChEBI" id="CHEBI:90615"/>
        <dbReference type="ChEBI" id="CHEBI:90616"/>
        <dbReference type="EC" id="2.1.1.72"/>
    </reaction>
</comment>
<dbReference type="SUPFAM" id="SSF53335">
    <property type="entry name" value="S-adenosyl-L-methionine-dependent methyltransferases"/>
    <property type="match status" value="1"/>
</dbReference>
<dbReference type="InterPro" id="IPR038333">
    <property type="entry name" value="T1MK-like_N_sf"/>
</dbReference>
<keyword evidence="4 10" id="KW-0808">Transferase</keyword>
<dbReference type="AlphaFoldDB" id="A0A4J1ZT38"/>
<dbReference type="InterPro" id="IPR029063">
    <property type="entry name" value="SAM-dependent_MTases_sf"/>
</dbReference>
<dbReference type="Pfam" id="PF02384">
    <property type="entry name" value="N6_Mtase"/>
    <property type="match status" value="1"/>
</dbReference>
<organism evidence="10">
    <name type="scientific">Streptococcus pneumoniae</name>
    <dbReference type="NCBI Taxonomy" id="1313"/>
    <lineage>
        <taxon>Bacteria</taxon>
        <taxon>Bacillati</taxon>
        <taxon>Bacillota</taxon>
        <taxon>Bacilli</taxon>
        <taxon>Lactobacillales</taxon>
        <taxon>Streptococcaceae</taxon>
        <taxon>Streptococcus</taxon>
    </lineage>
</organism>
<dbReference type="InterPro" id="IPR003356">
    <property type="entry name" value="DNA_methylase_A-5"/>
</dbReference>
<evidence type="ECO:0000256" key="3">
    <source>
        <dbReference type="ARBA" id="ARBA00022603"/>
    </source>
</evidence>
<dbReference type="PANTHER" id="PTHR42933">
    <property type="entry name" value="SLR6095 PROTEIN"/>
    <property type="match status" value="1"/>
</dbReference>
<dbReference type="GO" id="GO:0032259">
    <property type="term" value="P:methylation"/>
    <property type="evidence" value="ECO:0007669"/>
    <property type="project" value="UniProtKB-KW"/>
</dbReference>
<feature type="domain" description="N6 adenine-specific DNA methyltransferase N-terminal" evidence="9">
    <location>
        <begin position="3"/>
        <end position="132"/>
    </location>
</feature>
<protein>
    <recommendedName>
        <fullName evidence="2">site-specific DNA-methyltransferase (adenine-specific)</fullName>
        <ecNumber evidence="2">2.1.1.72</ecNumber>
    </recommendedName>
</protein>
<dbReference type="Gene3D" id="3.40.50.150">
    <property type="entry name" value="Vaccinia Virus protein VP39"/>
    <property type="match status" value="1"/>
</dbReference>
<evidence type="ECO:0000256" key="5">
    <source>
        <dbReference type="ARBA" id="ARBA00022691"/>
    </source>
</evidence>
<evidence type="ECO:0000256" key="4">
    <source>
        <dbReference type="ARBA" id="ARBA00022679"/>
    </source>
</evidence>
<keyword evidence="5" id="KW-0949">S-adenosyl-L-methionine</keyword>
<name>A0A4J1ZT38_STREE</name>
<evidence type="ECO:0000313" key="10">
    <source>
        <dbReference type="EMBL" id="VNQ08938.1"/>
    </source>
</evidence>
<dbReference type="GO" id="GO:0009307">
    <property type="term" value="P:DNA restriction-modification system"/>
    <property type="evidence" value="ECO:0007669"/>
    <property type="project" value="UniProtKB-KW"/>
</dbReference>
<dbReference type="GO" id="GO:0008170">
    <property type="term" value="F:N-methyltransferase activity"/>
    <property type="evidence" value="ECO:0007669"/>
    <property type="project" value="InterPro"/>
</dbReference>
<evidence type="ECO:0000256" key="1">
    <source>
        <dbReference type="ARBA" id="ARBA00006594"/>
    </source>
</evidence>
<reference evidence="10" key="1">
    <citation type="submission" date="2019-04" db="EMBL/GenBank/DDBJ databases">
        <authorList>
            <consortium name="Pathogen Informatics"/>
        </authorList>
    </citation>
    <scope>NUCLEOTIDE SEQUENCE</scope>
    <source>
        <strain evidence="10">GPSC12</strain>
    </source>
</reference>
<evidence type="ECO:0000256" key="7">
    <source>
        <dbReference type="ARBA" id="ARBA00047942"/>
    </source>
</evidence>
<evidence type="ECO:0000259" key="9">
    <source>
        <dbReference type="Pfam" id="PF12161"/>
    </source>
</evidence>
<dbReference type="InterPro" id="IPR051537">
    <property type="entry name" value="DNA_Adenine_Mtase"/>
</dbReference>
<dbReference type="PRINTS" id="PR00507">
    <property type="entry name" value="N12N6MTFRASE"/>
</dbReference>
<dbReference type="GO" id="GO:0003677">
    <property type="term" value="F:DNA binding"/>
    <property type="evidence" value="ECO:0007669"/>
    <property type="project" value="InterPro"/>
</dbReference>
<dbReference type="PANTHER" id="PTHR42933:SF4">
    <property type="entry name" value="TYPE I RESTRICTION ENZYME ECOKI METHYLASE SUBUNIT"/>
    <property type="match status" value="1"/>
</dbReference>
<feature type="domain" description="DNA methylase adenine-specific" evidence="8">
    <location>
        <begin position="143"/>
        <end position="451"/>
    </location>
</feature>
<evidence type="ECO:0000256" key="2">
    <source>
        <dbReference type="ARBA" id="ARBA00011900"/>
    </source>
</evidence>
<dbReference type="Pfam" id="PF12161">
    <property type="entry name" value="HsdM_N"/>
    <property type="match status" value="1"/>
</dbReference>
<keyword evidence="3 10" id="KW-0489">Methyltransferase</keyword>
<evidence type="ECO:0000259" key="8">
    <source>
        <dbReference type="Pfam" id="PF02384"/>
    </source>
</evidence>
<dbReference type="Gene3D" id="1.20.1260.30">
    <property type="match status" value="1"/>
</dbReference>
<dbReference type="GO" id="GO:0009007">
    <property type="term" value="F:site-specific DNA-methyltransferase (adenine-specific) activity"/>
    <property type="evidence" value="ECO:0007669"/>
    <property type="project" value="UniProtKB-EC"/>
</dbReference>
<keyword evidence="6" id="KW-0680">Restriction system</keyword>
<accession>A0A4J1ZT38</accession>
<dbReference type="EC" id="2.1.1.72" evidence="2"/>
<proteinExistence type="inferred from homology"/>
<gene>
    <name evidence="10" type="ORF">SAMEA2796748_01953</name>
</gene>
<dbReference type="EMBL" id="CAATHH010000013">
    <property type="protein sequence ID" value="VNQ08938.1"/>
    <property type="molecule type" value="Genomic_DNA"/>
</dbReference>
<dbReference type="RefSeq" id="WP_000029039.1">
    <property type="nucleotide sequence ID" value="NZ_CFLM02000200.1"/>
</dbReference>
<sequence length="496" mass="57488">MSITSFVKRIQDITRNDAGVNGDAQRIEQMSWLLFLKIYDSREMVWELEEDEYESIIPEELKWRNWAHAQNGERVLTGDELLDFVNNKLFKELKELEITSNMPIRKTIIKSAFEDANNYMKNGVLLRQVINVIDEVDFNSPEDRHSFNDIYEKILKDIQNAGNSGEFYTPRAATDFIAEVLDPKLGESMADLACGTGGFLTSTLNRLSSQRKTSEDTKKYNTAVFGIEKKAFPHLLAVTNLFLHEIDDPKIVHGNTLEKNVHGNTLEKNVREYTDDEKFDIIMMNPPFGGSELETIKNNFPAELRSSETADLFMAVIMYRLKENGRVGVILPDGFLFGEGVKTRLKQKLVDEFNLHTIIRLPHSVFAPYTGIHTNILFFDKTKKTEETWFYRLDMPDGYKNFSKTKPMKSEHFNPVRDWWENREEILEGKFYKSKSFTPSELAELNYNLDQCGFPKEEEEILNPFELIQNYQAERATLNHKIDNVLADILQLLEDK</sequence>